<feature type="compositionally biased region" description="Polar residues" evidence="1">
    <location>
        <begin position="1851"/>
        <end position="1860"/>
    </location>
</feature>
<feature type="region of interest" description="Disordered" evidence="1">
    <location>
        <begin position="1883"/>
        <end position="1997"/>
    </location>
</feature>
<evidence type="ECO:0000313" key="2">
    <source>
        <dbReference type="EMBL" id="SBT77288.1"/>
    </source>
</evidence>
<dbReference type="EMBL" id="LT594513">
    <property type="protein sequence ID" value="SBT77288.1"/>
    <property type="molecule type" value="Genomic_DNA"/>
</dbReference>
<feature type="compositionally biased region" description="Basic and acidic residues" evidence="1">
    <location>
        <begin position="1919"/>
        <end position="1929"/>
    </location>
</feature>
<evidence type="ECO:0000256" key="1">
    <source>
        <dbReference type="SAM" id="MobiDB-lite"/>
    </source>
</evidence>
<feature type="region of interest" description="Disordered" evidence="1">
    <location>
        <begin position="502"/>
        <end position="556"/>
    </location>
</feature>
<feature type="region of interest" description="Disordered" evidence="1">
    <location>
        <begin position="2236"/>
        <end position="2263"/>
    </location>
</feature>
<feature type="region of interest" description="Disordered" evidence="1">
    <location>
        <begin position="340"/>
        <end position="371"/>
    </location>
</feature>
<protein>
    <submittedName>
        <fullName evidence="2">Uncharacterized protein</fullName>
    </submittedName>
</protein>
<feature type="region of interest" description="Disordered" evidence="1">
    <location>
        <begin position="936"/>
        <end position="958"/>
    </location>
</feature>
<feature type="compositionally biased region" description="Basic and acidic residues" evidence="1">
    <location>
        <begin position="1619"/>
        <end position="1658"/>
    </location>
</feature>
<feature type="compositionally biased region" description="Basic and acidic residues" evidence="1">
    <location>
        <begin position="340"/>
        <end position="352"/>
    </location>
</feature>
<dbReference type="OrthoDB" id="381824at2759"/>
<feature type="region of interest" description="Disordered" evidence="1">
    <location>
        <begin position="1609"/>
        <end position="1658"/>
    </location>
</feature>
<sequence>MQREDKKFVKKDGSEHNYSSESRCTSWDNLTWGEGRSGDEYEKYQSDERPTPSFQNGRKRKTVNIRIKGEGLQAKNNRKMGLRSSTKSMERNNRGSGQTFIEGIVEKIGEAYRKRLLTKKHYKENLPFKEGSSFLFNEYMNVEPTNSVLYRRRTPHETLCRSDFNGINFKPFIRCKSLHVFKNTNKMGEKKATIKISTISPSQKYANGSTNVVYPPNLLKTTNFHKLKGNITGRNYPIIRDIKYKNDVIQPNYIYPVKHVIQNEKRSGMCKNKYGNSSLFHNFLKFHPSYNPYCEKKTKKTESNKKENSLIRCSPHIKGIIPRNHTNTNEKAAIIRVKINERRRGNKETSYERKKKIEKKQNNYPSSSHDFMFHSDKRAEKKNTETKLRTSISVPLTVKRNNDSILKKNCENCRNKENNKSNNRNIHGDTCRLSPNNITPFNVNDRVNERIRCTYVDKAEVVGTLLDSSTSHLNSQYGEKNILSRDKNAEKEKRYILSPTSKKTTYSSYSQEDNATGEYATNRPCSKKSNHRKENRVREGINKNEDPGIHGGRKMSRFSSIYDGSRRRFNEDMILHCNQNDVEKVRKENSHYCAKFTDGSYTSEGYLKRGESNTSLQQLEDDQRGKKNCVDNLSTHVMNTTRAYDTHRCNVKIMQDKQESKQRANLRKEILTSEVKSDGEKKEKKKLYTHGTERHSNNMYMLRSAENKTVEGVNSTDENNFCAETNTRERNKQMMHTNTRNSLHHDNSLEGKEKYTNLKTITIRSESRNTCAGTKTKRKEERMQIEGKKMNRHTEANYQRESNIDDNPNLKEDIMRNCKMVQYHKCRGKDKMWETSQIPHCDKMCRGYSQCLHNRKGNYKYANITKCKALAHSEFPQIENRKSKSKTNVLKSVNRQCSKKGNCTDTEALTNGREKISVVKCQQISDNESYYYGEDASRVNRERTNKHEGTNKSEKDIVEKNSTKDLRCSSTLDESGKERMRRSKRSCLSSAIHDSHKHNVSTGHCTVFSDMANKKRIGQYCHHLSNVYRRERSDMQGRSSGGSAKVETNKGFLSRRGSKGGSSDSLSLCDNGGNQSSENVRGEHVSVIAKGEENEEYDRVRGRSRKSQEKRNETCEMGNLIYNRDIYENKSCATPSGESSCRGKRNSSTCKDYKYAYGSQMRREKYEGNIHETKESKKGERNGKVGDISISYNEKSNDKEMGRHMIISGDANLSNEVSHNRENSSALTSHISERKSDSLLTRRREVPNCTQGYKSKKYSNNIECNKTDRCRKNRDVYEICSEHSGDRNEVKYASTSHRFDYSSNKEDIDRMTYDSVDIASERGKNCNYYKGGICKNRKMYMSIKEANRGNKNRVNDPSYNNMVLSNYTNDDDMNSKKVREKQFTETISPYDKFKEINNSSFRNLNHDPHFTKLICNSKKLPRYDDTCKTHQKMISTTDHKMLLKKPTMVGSDKDSNGKNAFYKGSPFPFVHNNGNYSHGEVAELGNMVSQSRGIINYDTLELSKEKCRHAQLGRSASSEIMRKKLERSVSGCASGDQAKYAFDSKVSHASSSHKYNEKNNFSKFNKKTSREDYDPFRLKNTSTCSCSGCSGCSSCRSCSRSSRHCGKVRKGKSYRSRSRKGEGERKGDIERGGYRTYENGEERKQNKNDIHENKCERVKSGKRAPKACQQNCRRVEQKMIGSNETSEKVHNHDALSRTLQSEDRNEIDLNGGKYNNFLNKEYSYGDRTNEDTGVLLRSNSWKNFVYASKMKLCTNEDDNKKRRVIPYDDNMHDVDFRKIRECDKMDSSFIRCRNRGKTNRSFTNGAFNYLNGRLRTGKCKKTYDDKRSSSSRLTSWSNDENDYTPKGYRSHFQSTRGCTSSREKKSYGKGTLRTYSYSARKHKKGEVKGGTIKMNRGDGEMERGSNHDPHLYSTNSNSSEERRNYDEKGNYAILQGRVRNNPNVRSRRGDPRRSRISRTNETFESEKKSGPKSALRLRREEHGSIQSNHFHSSRMDVSEDLKGGSKCCYSCDKCGDNSPRKAHPLQDELSIDNPSKVHSKNEYSSDGYIKGGKKKNPSVQMNEEERKRYSNSILHSEKAYSPTASDDKWKETKRSIKKDMHYCHSDVHHPREQKEKELVECYPFSCDVLSEKGARTDKESSDKSSRMYKVRRRLIQNNQFSNLFSSEEKRKRKTHRSVSSGEGDGVRGSTNPEEAIDVAANCAANSYTGLNEKDILSLGTNEGSDERDVGIDVGVNVGTGEYSEKPFPEWGNSSSRNEQRRKPLNSVIGLDMANEYMKNELNNLLKNGENVQKDKNLSHTVQQNDHVRTGGDLRTGVEEKVEDSSARCIAMNDVKYNDQGEVMERNIHNRSKNTTSNLQHLMKEYPNERNKVLSDDSFVGKYKSNAVDLVHSRNTTLSTSGIPQVGYNTPGGSCIPMDSIANQKPSLLHDEKGSIIKYMYSDEGIKNSINNLPGNITNEEELKKTDSHMAYYTDFNRQKNVCNSLPTGSVSNSIHPHNYITYDTSSNSHQLNKHLTYGAMINTKLGMSEPAHSTIVHDNKGSNNNLLFNTEAVSSKKLGGVYYNNRAYSSAVIGNNTFGYQPFYNSVKSDNSRFVKMGENVNHVIGEPIYASGHSTVQHMLGHNFGKINPIHDNNLGVKNYGNYQFANFGNNSASANPNGNQRLLYDSSGKAYMLNGVN</sequence>
<dbReference type="Proteomes" id="UP000243200">
    <property type="component" value="Chromosome 9"/>
</dbReference>
<feature type="compositionally biased region" description="Basic and acidic residues" evidence="1">
    <location>
        <begin position="536"/>
        <end position="548"/>
    </location>
</feature>
<feature type="compositionally biased region" description="Basic and acidic residues" evidence="1">
    <location>
        <begin position="36"/>
        <end position="50"/>
    </location>
</feature>
<feature type="compositionally biased region" description="Basic and acidic residues" evidence="1">
    <location>
        <begin position="1895"/>
        <end position="1910"/>
    </location>
</feature>
<organism evidence="2 3">
    <name type="scientific">Plasmodium ovale</name>
    <name type="common">malaria parasite P. ovale</name>
    <dbReference type="NCBI Taxonomy" id="36330"/>
    <lineage>
        <taxon>Eukaryota</taxon>
        <taxon>Sar</taxon>
        <taxon>Alveolata</taxon>
        <taxon>Apicomplexa</taxon>
        <taxon>Aconoidasida</taxon>
        <taxon>Haemosporida</taxon>
        <taxon>Plasmodiidae</taxon>
        <taxon>Plasmodium</taxon>
        <taxon>Plasmodium (Plasmodium)</taxon>
    </lineage>
</organism>
<evidence type="ECO:0000313" key="3">
    <source>
        <dbReference type="Proteomes" id="UP000243200"/>
    </source>
</evidence>
<reference evidence="2 3" key="1">
    <citation type="submission" date="2016-06" db="EMBL/GenBank/DDBJ databases">
        <authorList>
            <consortium name="Pathogen Informatics"/>
        </authorList>
    </citation>
    <scope>NUCLEOTIDE SEQUENCE [LARGE SCALE GENOMIC DNA]</scope>
    <source>
        <strain evidence="2">PowCR01</strain>
    </source>
</reference>
<feature type="compositionally biased region" description="Polar residues" evidence="1">
    <location>
        <begin position="16"/>
        <end position="29"/>
    </location>
</feature>
<dbReference type="VEuPathDB" id="PlasmoDB:POWCR01_090042500"/>
<feature type="compositionally biased region" description="Basic residues" evidence="1">
    <location>
        <begin position="525"/>
        <end position="535"/>
    </location>
</feature>
<feature type="region of interest" description="Disordered" evidence="1">
    <location>
        <begin position="1"/>
        <end position="59"/>
    </location>
</feature>
<feature type="region of interest" description="Disordered" evidence="1">
    <location>
        <begin position="2161"/>
        <end position="2192"/>
    </location>
</feature>
<feature type="region of interest" description="Disordered" evidence="1">
    <location>
        <begin position="1031"/>
        <end position="1112"/>
    </location>
</feature>
<proteinExistence type="predicted"/>
<feature type="compositionally biased region" description="Basic and acidic residues" evidence="1">
    <location>
        <begin position="1097"/>
        <end position="1112"/>
    </location>
</feature>
<dbReference type="VEuPathDB" id="PlasmoDB:PocGH01_09047300"/>
<accession>A0A1C3KT15</accession>
<feature type="compositionally biased region" description="Basic residues" evidence="1">
    <location>
        <begin position="1609"/>
        <end position="1618"/>
    </location>
</feature>
<gene>
    <name evidence="2" type="primary">PowCR01_090042500</name>
    <name evidence="2" type="ORF">POWCR01_090042500</name>
</gene>
<feature type="region of interest" description="Disordered" evidence="1">
    <location>
        <begin position="2018"/>
        <end position="2071"/>
    </location>
</feature>
<feature type="compositionally biased region" description="Basic and acidic residues" evidence="1">
    <location>
        <begin position="1"/>
        <end position="15"/>
    </location>
</feature>
<feature type="region of interest" description="Disordered" evidence="1">
    <location>
        <begin position="1821"/>
        <end position="1869"/>
    </location>
</feature>
<feature type="compositionally biased region" description="Low complexity" evidence="1">
    <location>
        <begin position="1050"/>
        <end position="1073"/>
    </location>
</feature>
<name>A0A1C3KT15_PLAOA</name>